<feature type="region of interest" description="Disordered" evidence="1">
    <location>
        <begin position="529"/>
        <end position="566"/>
    </location>
</feature>
<proteinExistence type="predicted"/>
<evidence type="ECO:0000256" key="1">
    <source>
        <dbReference type="SAM" id="MobiDB-lite"/>
    </source>
</evidence>
<feature type="compositionally biased region" description="Low complexity" evidence="1">
    <location>
        <begin position="537"/>
        <end position="564"/>
    </location>
</feature>
<feature type="compositionally biased region" description="Polar residues" evidence="1">
    <location>
        <begin position="626"/>
        <end position="639"/>
    </location>
</feature>
<evidence type="ECO:0000313" key="4">
    <source>
        <dbReference type="Proteomes" id="UP000325313"/>
    </source>
</evidence>
<dbReference type="Proteomes" id="UP000325313">
    <property type="component" value="Unassembled WGS sequence"/>
</dbReference>
<gene>
    <name evidence="3" type="ORF">PGTUg99_000506</name>
    <name evidence="2" type="ORF">PGTUg99_001695</name>
</gene>
<name>A0A5B0LH68_PUCGR</name>
<feature type="compositionally biased region" description="Low complexity" evidence="1">
    <location>
        <begin position="213"/>
        <end position="232"/>
    </location>
</feature>
<evidence type="ECO:0000313" key="3">
    <source>
        <dbReference type="EMBL" id="KAA1129861.1"/>
    </source>
</evidence>
<feature type="compositionally biased region" description="Polar residues" evidence="1">
    <location>
        <begin position="166"/>
        <end position="177"/>
    </location>
</feature>
<sequence length="778" mass="84395">MDSDTANTLQPDSVPALPGVASENAPTPPPTQQVLQQNFPGQPLRPATFEEFPMSMKSTSPPRSLNPDQPVLDSAIQQITAEEFDRNIHTAETAMLDLMNLRLPRSLKRKMKECAHQIEYSKSRAIPEDEGIRINQGHPSRQSSPNTTLASTSTKRPRKQAKKSHTVNPASLLSNTDDPAAPTGPNSPATVTGNTYLPSPVGNTTLHPPLPAAPTLRPQTSSSTPAAASGDTTFDKDSQTISPDEVFKPTGPTELLPGTQQVADLSSTDGNTVPSDVPPAPQDTQPPKDSTGQTKTPTPAPADPLAPGSAPTLPANPSTSGPQGEASFPSNLTVLKSVDARIEVIKISQEVEGVKPNWQRYTTTWDALTQLANFRAESLQSASPNNPDFHFARTTCSYTSWLKTISSLANDFLSPSLNDQWSCPDVVDFGLISVFAEREKNHSTEPFISPTVKTKHPESTITRFLHRLQSPTPTVISEWAKIIAASVEVMAFKIYNPPPPTPDSNNSPLEQGLQVLKWLNQLKKSLSTFDTTEDTQSTSVAPPAASSDATTPATAPSTNSSSAPEGEVVLRSHATDVLKEFAKLIIEVYMGYVIFQIHALNGRPLKNSQIKQQSRAKKASAKTSAPNSAVAQTTPGDTVTRTKAHTQQLKSYQSRHNFQPLVYFLVAGVRGLFIASRNHRTSPVSECMSFIQAMAVITQQSKVIRTPDEPIWKNLSAYLFQIFQPAFQSPGQIASIQKKPDPQELAQAITIDFLTHWKAKQPTSPFLIPQAPHQITEK</sequence>
<dbReference type="EMBL" id="VDEP01000535">
    <property type="protein sequence ID" value="KAA1063691.1"/>
    <property type="molecule type" value="Genomic_DNA"/>
</dbReference>
<dbReference type="EMBL" id="VDEP01000118">
    <property type="protein sequence ID" value="KAA1129861.1"/>
    <property type="molecule type" value="Genomic_DNA"/>
</dbReference>
<feature type="compositionally biased region" description="Polar residues" evidence="1">
    <location>
        <begin position="258"/>
        <end position="274"/>
    </location>
</feature>
<feature type="compositionally biased region" description="Polar residues" evidence="1">
    <location>
        <begin position="137"/>
        <end position="154"/>
    </location>
</feature>
<feature type="compositionally biased region" description="Basic residues" evidence="1">
    <location>
        <begin position="155"/>
        <end position="165"/>
    </location>
</feature>
<feature type="region of interest" description="Disordered" evidence="1">
    <location>
        <begin position="125"/>
        <end position="329"/>
    </location>
</feature>
<accession>A0A5B0LH68</accession>
<feature type="compositionally biased region" description="Polar residues" evidence="1">
    <location>
        <begin position="282"/>
        <end position="293"/>
    </location>
</feature>
<feature type="compositionally biased region" description="Polar residues" evidence="1">
    <location>
        <begin position="184"/>
        <end position="203"/>
    </location>
</feature>
<evidence type="ECO:0000313" key="2">
    <source>
        <dbReference type="EMBL" id="KAA1063691.1"/>
    </source>
</evidence>
<feature type="compositionally biased region" description="Polar residues" evidence="1">
    <location>
        <begin position="315"/>
        <end position="329"/>
    </location>
</feature>
<organism evidence="2 4">
    <name type="scientific">Puccinia graminis f. sp. tritici</name>
    <dbReference type="NCBI Taxonomy" id="56615"/>
    <lineage>
        <taxon>Eukaryota</taxon>
        <taxon>Fungi</taxon>
        <taxon>Dikarya</taxon>
        <taxon>Basidiomycota</taxon>
        <taxon>Pucciniomycotina</taxon>
        <taxon>Pucciniomycetes</taxon>
        <taxon>Pucciniales</taxon>
        <taxon>Pucciniaceae</taxon>
        <taxon>Puccinia</taxon>
    </lineage>
</organism>
<protein>
    <submittedName>
        <fullName evidence="2">Uncharacterized protein</fullName>
    </submittedName>
</protein>
<feature type="compositionally biased region" description="Polar residues" evidence="1">
    <location>
        <begin position="1"/>
        <end position="11"/>
    </location>
</feature>
<dbReference type="AlphaFoldDB" id="A0A5B0LH68"/>
<comment type="caution">
    <text evidence="2">The sequence shown here is derived from an EMBL/GenBank/DDBJ whole genome shotgun (WGS) entry which is preliminary data.</text>
</comment>
<feature type="region of interest" description="Disordered" evidence="1">
    <location>
        <begin position="1"/>
        <end position="48"/>
    </location>
</feature>
<reference evidence="2 4" key="1">
    <citation type="submission" date="2019-05" db="EMBL/GenBank/DDBJ databases">
        <title>Emergence of the Ug99 lineage of the wheat stem rust pathogen through somatic hybridization.</title>
        <authorList>
            <person name="Li F."/>
            <person name="Upadhyaya N.M."/>
            <person name="Sperschneider J."/>
            <person name="Matny O."/>
            <person name="Nguyen-Phuc H."/>
            <person name="Mago R."/>
            <person name="Raley C."/>
            <person name="Miller M.E."/>
            <person name="Silverstein K.A.T."/>
            <person name="Henningsen E."/>
            <person name="Hirsch C.D."/>
            <person name="Visser B."/>
            <person name="Pretorius Z.A."/>
            <person name="Steffenson B.J."/>
            <person name="Schwessinger B."/>
            <person name="Dodds P.N."/>
            <person name="Figueroa M."/>
        </authorList>
    </citation>
    <scope>NUCLEOTIDE SEQUENCE [LARGE SCALE GENOMIC DNA]</scope>
    <source>
        <strain evidence="2 4">Ug99</strain>
    </source>
</reference>
<feature type="region of interest" description="Disordered" evidence="1">
    <location>
        <begin position="608"/>
        <end position="639"/>
    </location>
</feature>